<sequence length="302" mass="33226">MKKIILGPLWILCILCQWQGVVLADESKSMEELSKEIANPLAQIWNLSFQYNYTKIGGDLVDGSESIKTGLFQPVLPIPMGEKYTFFARPVITYIDGPTDIGITGGTPSQPIGVGLNSSAEIGDTILPIGIGVANQLGWSWGLGATFIFPTSNNDLLGSHQYQAGPTALALWANEDWMIGGHLQHWWGFADDGKSDDDPFIEAAHNRDLNHTNLQYFIIRHLPNAWQLRASPNITVDWEAGSGNKLTLPLAIGVGKMFKLGPMPVMLMAEYQYPIVSPDNIRPEGTFMLQANFIIKNPFGNL</sequence>
<accession>A0A7U6GJS9</accession>
<proteinExistence type="predicted"/>
<dbReference type="Proteomes" id="UP000031631">
    <property type="component" value="Chromosome"/>
</dbReference>
<protein>
    <recommendedName>
        <fullName evidence="3">Transporter</fullName>
    </recommendedName>
</protein>
<dbReference type="RefSeq" id="WP_041068132.1">
    <property type="nucleotide sequence ID" value="NZ_AP012273.1"/>
</dbReference>
<reference evidence="1 2" key="1">
    <citation type="journal article" date="2014" name="PLoS ONE">
        <title>Physiological and genomic features of a novel sulfur-oxidizing gammaproteobacterium belonging to a previously uncultivated symbiotic lineage isolated from a hydrothermal vent.</title>
        <authorList>
            <person name="Nunoura T."/>
            <person name="Takaki Y."/>
            <person name="Kazama H."/>
            <person name="Kakuta J."/>
            <person name="Shimamura S."/>
            <person name="Makita H."/>
            <person name="Hirai M."/>
            <person name="Miyazaki M."/>
            <person name="Takai K."/>
        </authorList>
    </citation>
    <scope>NUCLEOTIDE SEQUENCE [LARGE SCALE GENOMIC DNA]</scope>
    <source>
        <strain evidence="1 2">Hiromi1</strain>
    </source>
</reference>
<gene>
    <name evidence="1" type="ORF">TBH_C1970</name>
</gene>
<dbReference type="EMBL" id="AP012273">
    <property type="protein sequence ID" value="BAO44885.1"/>
    <property type="molecule type" value="Genomic_DNA"/>
</dbReference>
<evidence type="ECO:0000313" key="1">
    <source>
        <dbReference type="EMBL" id="BAO44885.1"/>
    </source>
</evidence>
<name>A0A7U6GJS9_9GAMM</name>
<dbReference type="KEGG" id="tbn:TBH_C1970"/>
<organism evidence="1 2">
    <name type="scientific">Thiolapillus brandeum</name>
    <dbReference type="NCBI Taxonomy" id="1076588"/>
    <lineage>
        <taxon>Bacteria</taxon>
        <taxon>Pseudomonadati</taxon>
        <taxon>Pseudomonadota</taxon>
        <taxon>Gammaproteobacteria</taxon>
        <taxon>Chromatiales</taxon>
        <taxon>Sedimenticolaceae</taxon>
        <taxon>Thiolapillus</taxon>
    </lineage>
</organism>
<evidence type="ECO:0000313" key="2">
    <source>
        <dbReference type="Proteomes" id="UP000031631"/>
    </source>
</evidence>
<dbReference type="AlphaFoldDB" id="A0A7U6GJS9"/>
<keyword evidence="2" id="KW-1185">Reference proteome</keyword>
<dbReference type="OrthoDB" id="9809066at2"/>
<evidence type="ECO:0008006" key="3">
    <source>
        <dbReference type="Google" id="ProtNLM"/>
    </source>
</evidence>